<accession>A0ABN4XXG6</accession>
<name>A0ABN4XXG6_9PSED</name>
<reference evidence="2 3" key="1">
    <citation type="submission" date="2017-02" db="EMBL/GenBank/DDBJ databases">
        <authorList>
            <person name="Guo L."/>
        </authorList>
    </citation>
    <scope>NUCLEOTIDE SEQUENCE [LARGE SCALE GENOMIC DNA]</scope>
    <source>
        <strain evidence="2 3">PRS09-11288</strain>
    </source>
</reference>
<dbReference type="PROSITE" id="PS51257">
    <property type="entry name" value="PROKAR_LIPOPROTEIN"/>
    <property type="match status" value="1"/>
</dbReference>
<organism evidence="2 3">
    <name type="scientific">Pseudomonas parafulva</name>
    <dbReference type="NCBI Taxonomy" id="157782"/>
    <lineage>
        <taxon>Bacteria</taxon>
        <taxon>Pseudomonadati</taxon>
        <taxon>Pseudomonadota</taxon>
        <taxon>Gammaproteobacteria</taxon>
        <taxon>Pseudomonadales</taxon>
        <taxon>Pseudomonadaceae</taxon>
        <taxon>Pseudomonas</taxon>
    </lineage>
</organism>
<evidence type="ECO:0000256" key="1">
    <source>
        <dbReference type="SAM" id="MobiDB-lite"/>
    </source>
</evidence>
<evidence type="ECO:0000313" key="3">
    <source>
        <dbReference type="Proteomes" id="UP000191010"/>
    </source>
</evidence>
<dbReference type="EMBL" id="CP019952">
    <property type="protein sequence ID" value="AQW67544.1"/>
    <property type="molecule type" value="Genomic_DNA"/>
</dbReference>
<feature type="compositionally biased region" description="Low complexity" evidence="1">
    <location>
        <begin position="48"/>
        <end position="66"/>
    </location>
</feature>
<dbReference type="Proteomes" id="UP000191010">
    <property type="component" value="Chromosome"/>
</dbReference>
<sequence length="76" mass="7614">MGRRGTPTASPPPVVGQGCLARYDPDALQDTDGTDFPGAAALWQALNPPDGASAPAADAPAGTRTPALRRADTGSK</sequence>
<protein>
    <submittedName>
        <fullName evidence="2">Uncharacterized protein</fullName>
    </submittedName>
</protein>
<feature type="region of interest" description="Disordered" evidence="1">
    <location>
        <begin position="1"/>
        <end position="76"/>
    </location>
</feature>
<proteinExistence type="predicted"/>
<evidence type="ECO:0000313" key="2">
    <source>
        <dbReference type="EMBL" id="AQW67544.1"/>
    </source>
</evidence>
<keyword evidence="3" id="KW-1185">Reference proteome</keyword>
<gene>
    <name evidence="2" type="ORF">B2J77_04465</name>
</gene>